<dbReference type="Proteomes" id="UP000317982">
    <property type="component" value="Unassembled WGS sequence"/>
</dbReference>
<evidence type="ECO:0000313" key="3">
    <source>
        <dbReference type="Proteomes" id="UP000317982"/>
    </source>
</evidence>
<dbReference type="SUPFAM" id="SSF54637">
    <property type="entry name" value="Thioesterase/thiol ester dehydrase-isomerase"/>
    <property type="match status" value="2"/>
</dbReference>
<name>A0A545AV77_9ACTN</name>
<dbReference type="Pfam" id="PF13452">
    <property type="entry name" value="FAS1_DH_region"/>
    <property type="match status" value="1"/>
</dbReference>
<sequence length="273" mass="29354">MTDLHSALDGWNPEPVAADGRLTGWPATALATLLGRPEEFTDGSPLPPLWHHLYLLETPAPASLGEDGHPRDGHFLPPIPDRRRMFAGARVRQHRPLLLGDVVQKRSRVASVRVKDGRSGQLAFVTVRAEFVVGGEVAVTEEQDLVYRSQAAGAPRAIAATPAEAAPGADFQFDATPATLFQFSALTYNAHRIHYDLDYARDVEGYPGLVVHGPLQAIALVEPLRRAGRPVSEVSYRLERPAFAGSSFQVVVSDATLAGGVSPGTPSITGTFR</sequence>
<evidence type="ECO:0000259" key="1">
    <source>
        <dbReference type="Pfam" id="PF13452"/>
    </source>
</evidence>
<dbReference type="EMBL" id="VIRS01000005">
    <property type="protein sequence ID" value="TQS45239.1"/>
    <property type="molecule type" value="Genomic_DNA"/>
</dbReference>
<feature type="domain" description="FAS1-like dehydratase" evidence="1">
    <location>
        <begin position="76"/>
        <end position="139"/>
    </location>
</feature>
<dbReference type="Gene3D" id="3.10.129.10">
    <property type="entry name" value="Hotdog Thioesterase"/>
    <property type="match status" value="1"/>
</dbReference>
<dbReference type="OrthoDB" id="7183822at2"/>
<reference evidence="2 3" key="1">
    <citation type="submission" date="2019-07" db="EMBL/GenBank/DDBJ databases">
        <title>Cryptosporangium phraense sp. nov., isolated from plant litter.</title>
        <authorList>
            <person name="Suriyachadkun C."/>
        </authorList>
    </citation>
    <scope>NUCLEOTIDE SEQUENCE [LARGE SCALE GENOMIC DNA]</scope>
    <source>
        <strain evidence="2 3">A-T 5661</strain>
    </source>
</reference>
<dbReference type="InterPro" id="IPR052741">
    <property type="entry name" value="Mitochondrial_HTD2"/>
</dbReference>
<comment type="caution">
    <text evidence="2">The sequence shown here is derived from an EMBL/GenBank/DDBJ whole genome shotgun (WGS) entry which is preliminary data.</text>
</comment>
<gene>
    <name evidence="2" type="ORF">FL583_09040</name>
</gene>
<organism evidence="2 3">
    <name type="scientific">Cryptosporangium phraense</name>
    <dbReference type="NCBI Taxonomy" id="2593070"/>
    <lineage>
        <taxon>Bacteria</taxon>
        <taxon>Bacillati</taxon>
        <taxon>Actinomycetota</taxon>
        <taxon>Actinomycetes</taxon>
        <taxon>Cryptosporangiales</taxon>
        <taxon>Cryptosporangiaceae</taxon>
        <taxon>Cryptosporangium</taxon>
    </lineage>
</organism>
<dbReference type="PANTHER" id="PTHR28152">
    <property type="entry name" value="HYDROXYACYL-THIOESTER DEHYDRATASE TYPE 2, MITOCHONDRIAL"/>
    <property type="match status" value="1"/>
</dbReference>
<dbReference type="PANTHER" id="PTHR28152:SF1">
    <property type="entry name" value="HYDROXYACYL-THIOESTER DEHYDRATASE TYPE 2, MITOCHONDRIAL"/>
    <property type="match status" value="1"/>
</dbReference>
<dbReference type="RefSeq" id="WP_142704103.1">
    <property type="nucleotide sequence ID" value="NZ_VIRS01000005.1"/>
</dbReference>
<dbReference type="InterPro" id="IPR029069">
    <property type="entry name" value="HotDog_dom_sf"/>
</dbReference>
<keyword evidence="3" id="KW-1185">Reference proteome</keyword>
<dbReference type="GO" id="GO:0019171">
    <property type="term" value="F:(3R)-hydroxyacyl-[acyl-carrier-protein] dehydratase activity"/>
    <property type="evidence" value="ECO:0007669"/>
    <property type="project" value="TreeGrafter"/>
</dbReference>
<dbReference type="AlphaFoldDB" id="A0A545AV77"/>
<proteinExistence type="predicted"/>
<dbReference type="InParanoid" id="A0A545AV77"/>
<protein>
    <recommendedName>
        <fullName evidence="1">FAS1-like dehydratase domain-containing protein</fullName>
    </recommendedName>
</protein>
<accession>A0A545AV77</accession>
<dbReference type="InterPro" id="IPR039569">
    <property type="entry name" value="FAS1-like_DH_region"/>
</dbReference>
<evidence type="ECO:0000313" key="2">
    <source>
        <dbReference type="EMBL" id="TQS45239.1"/>
    </source>
</evidence>